<proteinExistence type="predicted"/>
<accession>K0RMI1</accession>
<evidence type="ECO:0000259" key="1">
    <source>
        <dbReference type="Pfam" id="PF20528"/>
    </source>
</evidence>
<dbReference type="InterPro" id="IPR046631">
    <property type="entry name" value="DUF6743"/>
</dbReference>
<gene>
    <name evidence="2" type="ORF">THAOC_25377</name>
</gene>
<evidence type="ECO:0000313" key="2">
    <source>
        <dbReference type="EMBL" id="EJK54948.1"/>
    </source>
</evidence>
<dbReference type="EMBL" id="AGNL01034999">
    <property type="protein sequence ID" value="EJK54948.1"/>
    <property type="molecule type" value="Genomic_DNA"/>
</dbReference>
<feature type="domain" description="DUF6743" evidence="1">
    <location>
        <begin position="2"/>
        <end position="33"/>
    </location>
</feature>
<comment type="caution">
    <text evidence="2">The sequence shown here is derived from an EMBL/GenBank/DDBJ whole genome shotgun (WGS) entry which is preliminary data.</text>
</comment>
<dbReference type="AlphaFoldDB" id="K0RMI1"/>
<feature type="non-terminal residue" evidence="2">
    <location>
        <position position="1"/>
    </location>
</feature>
<evidence type="ECO:0000313" key="3">
    <source>
        <dbReference type="Proteomes" id="UP000266841"/>
    </source>
</evidence>
<name>K0RMI1_THAOC</name>
<protein>
    <recommendedName>
        <fullName evidence="1">DUF6743 domain-containing protein</fullName>
    </recommendedName>
</protein>
<sequence>EWMQEDMWHFEVEVLGIYGRQELWSHGLECASPPANDCATGPDMDGVIAPLCLSSARVCPVTDRDSPQVTDGQCSSKEIALAPLVASLRPSSPAWAENKIGSHSNWPCVVMHT</sequence>
<dbReference type="Pfam" id="PF20528">
    <property type="entry name" value="DUF6743"/>
    <property type="match status" value="1"/>
</dbReference>
<dbReference type="Proteomes" id="UP000266841">
    <property type="component" value="Unassembled WGS sequence"/>
</dbReference>
<reference evidence="2 3" key="1">
    <citation type="journal article" date="2012" name="Genome Biol.">
        <title>Genome and low-iron response of an oceanic diatom adapted to chronic iron limitation.</title>
        <authorList>
            <person name="Lommer M."/>
            <person name="Specht M."/>
            <person name="Roy A.S."/>
            <person name="Kraemer L."/>
            <person name="Andreson R."/>
            <person name="Gutowska M.A."/>
            <person name="Wolf J."/>
            <person name="Bergner S.V."/>
            <person name="Schilhabel M.B."/>
            <person name="Klostermeier U.C."/>
            <person name="Beiko R.G."/>
            <person name="Rosenstiel P."/>
            <person name="Hippler M."/>
            <person name="Laroche J."/>
        </authorList>
    </citation>
    <scope>NUCLEOTIDE SEQUENCE [LARGE SCALE GENOMIC DNA]</scope>
    <source>
        <strain evidence="2 3">CCMP1005</strain>
    </source>
</reference>
<keyword evidence="3" id="KW-1185">Reference proteome</keyword>
<organism evidence="2 3">
    <name type="scientific">Thalassiosira oceanica</name>
    <name type="common">Marine diatom</name>
    <dbReference type="NCBI Taxonomy" id="159749"/>
    <lineage>
        <taxon>Eukaryota</taxon>
        <taxon>Sar</taxon>
        <taxon>Stramenopiles</taxon>
        <taxon>Ochrophyta</taxon>
        <taxon>Bacillariophyta</taxon>
        <taxon>Coscinodiscophyceae</taxon>
        <taxon>Thalassiosirophycidae</taxon>
        <taxon>Thalassiosirales</taxon>
        <taxon>Thalassiosiraceae</taxon>
        <taxon>Thalassiosira</taxon>
    </lineage>
</organism>